<evidence type="ECO:0000256" key="5">
    <source>
        <dbReference type="ARBA" id="ARBA00022553"/>
    </source>
</evidence>
<evidence type="ECO:0000313" key="16">
    <source>
        <dbReference type="EMBL" id="TNJ65247.1"/>
    </source>
</evidence>
<dbReference type="SMART" id="SM00388">
    <property type="entry name" value="HisKA"/>
    <property type="match status" value="1"/>
</dbReference>
<organism evidence="16 17">
    <name type="scientific">Paenibacillus hemerocallicola</name>
    <dbReference type="NCBI Taxonomy" id="1172614"/>
    <lineage>
        <taxon>Bacteria</taxon>
        <taxon>Bacillati</taxon>
        <taxon>Bacillota</taxon>
        <taxon>Bacilli</taxon>
        <taxon>Bacillales</taxon>
        <taxon>Paenibacillaceae</taxon>
        <taxon>Paenibacillus</taxon>
    </lineage>
</organism>
<dbReference type="GO" id="GO:0004721">
    <property type="term" value="F:phosphoprotein phosphatase activity"/>
    <property type="evidence" value="ECO:0007669"/>
    <property type="project" value="TreeGrafter"/>
</dbReference>
<dbReference type="GO" id="GO:0000155">
    <property type="term" value="F:phosphorelay sensor kinase activity"/>
    <property type="evidence" value="ECO:0007669"/>
    <property type="project" value="InterPro"/>
</dbReference>
<name>A0A5C4T9Z6_9BACL</name>
<dbReference type="EC" id="2.7.13.3" evidence="3"/>
<keyword evidence="13 14" id="KW-0472">Membrane</keyword>
<keyword evidence="17" id="KW-1185">Reference proteome</keyword>
<evidence type="ECO:0000256" key="3">
    <source>
        <dbReference type="ARBA" id="ARBA00012438"/>
    </source>
</evidence>
<dbReference type="CDD" id="cd00082">
    <property type="entry name" value="HisKA"/>
    <property type="match status" value="1"/>
</dbReference>
<dbReference type="InterPro" id="IPR003661">
    <property type="entry name" value="HisK_dim/P_dom"/>
</dbReference>
<accession>A0A5C4T9Z6</accession>
<dbReference type="InterPro" id="IPR003594">
    <property type="entry name" value="HATPase_dom"/>
</dbReference>
<dbReference type="GO" id="GO:0005524">
    <property type="term" value="F:ATP binding"/>
    <property type="evidence" value="ECO:0007669"/>
    <property type="project" value="UniProtKB-KW"/>
</dbReference>
<dbReference type="Gene3D" id="1.10.287.130">
    <property type="match status" value="1"/>
</dbReference>
<reference evidence="16 17" key="1">
    <citation type="submission" date="2019-05" db="EMBL/GenBank/DDBJ databases">
        <title>We sequenced the genome of Paenibacillus hemerocallicola KCTC 33185 for further insight into its adaptation and study the phylogeny of Paenibacillus.</title>
        <authorList>
            <person name="Narsing Rao M.P."/>
        </authorList>
    </citation>
    <scope>NUCLEOTIDE SEQUENCE [LARGE SCALE GENOMIC DNA]</scope>
    <source>
        <strain evidence="16 17">KCTC 33185</strain>
    </source>
</reference>
<dbReference type="Proteomes" id="UP000307943">
    <property type="component" value="Unassembled WGS sequence"/>
</dbReference>
<keyword evidence="4" id="KW-1003">Cell membrane</keyword>
<keyword evidence="7 14" id="KW-0812">Transmembrane</keyword>
<evidence type="ECO:0000256" key="9">
    <source>
        <dbReference type="ARBA" id="ARBA00022777"/>
    </source>
</evidence>
<evidence type="ECO:0000256" key="8">
    <source>
        <dbReference type="ARBA" id="ARBA00022741"/>
    </source>
</evidence>
<dbReference type="EMBL" id="VDCQ01000021">
    <property type="protein sequence ID" value="TNJ65247.1"/>
    <property type="molecule type" value="Genomic_DNA"/>
</dbReference>
<keyword evidence="8" id="KW-0547">Nucleotide-binding</keyword>
<keyword evidence="11 14" id="KW-1133">Transmembrane helix</keyword>
<dbReference type="PRINTS" id="PR00344">
    <property type="entry name" value="BCTRLSENSOR"/>
</dbReference>
<evidence type="ECO:0000259" key="15">
    <source>
        <dbReference type="PROSITE" id="PS50109"/>
    </source>
</evidence>
<dbReference type="InterPro" id="IPR004358">
    <property type="entry name" value="Sig_transdc_His_kin-like_C"/>
</dbReference>
<keyword evidence="12" id="KW-0902">Two-component regulatory system</keyword>
<dbReference type="PROSITE" id="PS50109">
    <property type="entry name" value="HIS_KIN"/>
    <property type="match status" value="1"/>
</dbReference>
<keyword evidence="5" id="KW-0597">Phosphoprotein</keyword>
<evidence type="ECO:0000256" key="12">
    <source>
        <dbReference type="ARBA" id="ARBA00023012"/>
    </source>
</evidence>
<evidence type="ECO:0000256" key="7">
    <source>
        <dbReference type="ARBA" id="ARBA00022692"/>
    </source>
</evidence>
<evidence type="ECO:0000256" key="4">
    <source>
        <dbReference type="ARBA" id="ARBA00022475"/>
    </source>
</evidence>
<dbReference type="InterPro" id="IPR036890">
    <property type="entry name" value="HATPase_C_sf"/>
</dbReference>
<dbReference type="InterPro" id="IPR050351">
    <property type="entry name" value="BphY/WalK/GraS-like"/>
</dbReference>
<gene>
    <name evidence="16" type="ORF">FE784_16675</name>
</gene>
<dbReference type="AlphaFoldDB" id="A0A5C4T9Z6"/>
<keyword evidence="6" id="KW-0808">Transferase</keyword>
<evidence type="ECO:0000256" key="14">
    <source>
        <dbReference type="SAM" id="Phobius"/>
    </source>
</evidence>
<dbReference type="GO" id="GO:0005886">
    <property type="term" value="C:plasma membrane"/>
    <property type="evidence" value="ECO:0007669"/>
    <property type="project" value="UniProtKB-SubCell"/>
</dbReference>
<dbReference type="Pfam" id="PF00512">
    <property type="entry name" value="HisKA"/>
    <property type="match status" value="1"/>
</dbReference>
<evidence type="ECO:0000256" key="10">
    <source>
        <dbReference type="ARBA" id="ARBA00022840"/>
    </source>
</evidence>
<evidence type="ECO:0000256" key="1">
    <source>
        <dbReference type="ARBA" id="ARBA00000085"/>
    </source>
</evidence>
<dbReference type="SMART" id="SM00387">
    <property type="entry name" value="HATPase_c"/>
    <property type="match status" value="1"/>
</dbReference>
<keyword evidence="10" id="KW-0067">ATP-binding</keyword>
<comment type="catalytic activity">
    <reaction evidence="1">
        <text>ATP + protein L-histidine = ADP + protein N-phospho-L-histidine.</text>
        <dbReference type="EC" id="2.7.13.3"/>
    </reaction>
</comment>
<evidence type="ECO:0000256" key="11">
    <source>
        <dbReference type="ARBA" id="ARBA00022989"/>
    </source>
</evidence>
<comment type="subcellular location">
    <subcellularLocation>
        <location evidence="2">Cell membrane</location>
        <topology evidence="2">Multi-pass membrane protein</topology>
    </subcellularLocation>
</comment>
<dbReference type="Pfam" id="PF02518">
    <property type="entry name" value="HATPase_c"/>
    <property type="match status" value="1"/>
</dbReference>
<dbReference type="InterPro" id="IPR036097">
    <property type="entry name" value="HisK_dim/P_sf"/>
</dbReference>
<dbReference type="PANTHER" id="PTHR45453:SF2">
    <property type="entry name" value="HISTIDINE KINASE"/>
    <property type="match status" value="1"/>
</dbReference>
<dbReference type="OrthoDB" id="9780487at2"/>
<evidence type="ECO:0000256" key="13">
    <source>
        <dbReference type="ARBA" id="ARBA00023136"/>
    </source>
</evidence>
<dbReference type="SUPFAM" id="SSF55874">
    <property type="entry name" value="ATPase domain of HSP90 chaperone/DNA topoisomerase II/histidine kinase"/>
    <property type="match status" value="1"/>
</dbReference>
<dbReference type="GO" id="GO:0016036">
    <property type="term" value="P:cellular response to phosphate starvation"/>
    <property type="evidence" value="ECO:0007669"/>
    <property type="project" value="TreeGrafter"/>
</dbReference>
<proteinExistence type="predicted"/>
<comment type="caution">
    <text evidence="16">The sequence shown here is derived from an EMBL/GenBank/DDBJ whole genome shotgun (WGS) entry which is preliminary data.</text>
</comment>
<dbReference type="SUPFAM" id="SSF47384">
    <property type="entry name" value="Homodimeric domain of signal transducing histidine kinase"/>
    <property type="match status" value="1"/>
</dbReference>
<dbReference type="InterPro" id="IPR005467">
    <property type="entry name" value="His_kinase_dom"/>
</dbReference>
<dbReference type="Gene3D" id="3.30.565.10">
    <property type="entry name" value="Histidine kinase-like ATPase, C-terminal domain"/>
    <property type="match status" value="1"/>
</dbReference>
<feature type="domain" description="Histidine kinase" evidence="15">
    <location>
        <begin position="107"/>
        <end position="324"/>
    </location>
</feature>
<protein>
    <recommendedName>
        <fullName evidence="3">histidine kinase</fullName>
        <ecNumber evidence="3">2.7.13.3</ecNumber>
    </recommendedName>
</protein>
<evidence type="ECO:0000313" key="17">
    <source>
        <dbReference type="Proteomes" id="UP000307943"/>
    </source>
</evidence>
<evidence type="ECO:0000256" key="6">
    <source>
        <dbReference type="ARBA" id="ARBA00022679"/>
    </source>
</evidence>
<evidence type="ECO:0000256" key="2">
    <source>
        <dbReference type="ARBA" id="ARBA00004651"/>
    </source>
</evidence>
<keyword evidence="9 16" id="KW-0418">Kinase</keyword>
<feature type="transmembrane region" description="Helical" evidence="14">
    <location>
        <begin position="20"/>
        <end position="37"/>
    </location>
</feature>
<dbReference type="PANTHER" id="PTHR45453">
    <property type="entry name" value="PHOSPHATE REGULON SENSOR PROTEIN PHOR"/>
    <property type="match status" value="1"/>
</dbReference>
<sequence length="330" mass="37443">MVVVELDLRGQDAGLGRENMLYIALLSVVGVALYLVVDYVRSRPFHRQLDSLDAPGAELENALRLHGAVTREQQAMQRLVADSYGKYMERLEQYKQQQEHHQTFVRQWVHQMKTPVSVIDLLVQQADRGGGEETKTLLASIQEENERLAHGLDMMLHTARLEKFELDVHVKRVELVQAIRSVINEHKKACIRYRIFPKIEAGAEAVWAETDEKWIVFVLGQLVTNAIKYSKPKEGVKTLTVTVRETEDECRVIVKDEGIGIAEQDMPRLFDAFFTGENGRRVSESTGMGLYLAKQICNRLGHRLEVASVLGEGTSVTLIVPRQTVIHSWT</sequence>